<keyword evidence="2" id="KW-0574">Periplasm</keyword>
<dbReference type="PANTHER" id="PTHR35891:SF2">
    <property type="entry name" value="THIOL:DISULFIDE INTERCHANGE PROTEIN DSBA"/>
    <property type="match status" value="1"/>
</dbReference>
<feature type="chain" id="PRO_5031054128" description="Thiol:disulfide interchange protein" evidence="4">
    <location>
        <begin position="33"/>
        <end position="220"/>
    </location>
</feature>
<dbReference type="InterPro" id="IPR013766">
    <property type="entry name" value="Thioredoxin_domain"/>
</dbReference>
<dbReference type="AlphaFoldDB" id="A0A7W3U382"/>
<dbReference type="Pfam" id="PF13462">
    <property type="entry name" value="Thioredoxin_4"/>
    <property type="match status" value="1"/>
</dbReference>
<dbReference type="InterPro" id="IPR023205">
    <property type="entry name" value="DsbA/DsbL"/>
</dbReference>
<proteinExistence type="inferred from homology"/>
<accession>A0A7W3U382</accession>
<protein>
    <recommendedName>
        <fullName evidence="2">Thiol:disulfide interchange protein</fullName>
    </recommendedName>
</protein>
<evidence type="ECO:0000256" key="3">
    <source>
        <dbReference type="PIRSR" id="PIRSR001488-1"/>
    </source>
</evidence>
<dbReference type="PROSITE" id="PS51352">
    <property type="entry name" value="THIOREDOXIN_2"/>
    <property type="match status" value="1"/>
</dbReference>
<sequence length="220" mass="24416">MPVRAVPPRLLPRLPTVLLLVLLAALPFASRAAEPVEGVDYASIPQPKRWNAADPDRIEVVEVFGYWCHHCANFEPMLERWKQSRPADVRVEYLPLPRAADEPLSIAYFASQAVDGLARTHAATFTGIHAERSLPANPTLDEITAFYAGLGVDADRFRTAAHAPAREKQVQRAREFAMNSGVTGTPTLIVDGRYRVTARTLEDNLRIAEALVARIRAERD</sequence>
<evidence type="ECO:0000256" key="4">
    <source>
        <dbReference type="SAM" id="SignalP"/>
    </source>
</evidence>
<dbReference type="InterPro" id="IPR012336">
    <property type="entry name" value="Thioredoxin-like_fold"/>
</dbReference>
<reference evidence="6 7" key="1">
    <citation type="submission" date="2020-07" db="EMBL/GenBank/DDBJ databases">
        <authorList>
            <person name="Xu S."/>
            <person name="Li A."/>
        </authorList>
    </citation>
    <scope>NUCLEOTIDE SEQUENCE [LARGE SCALE GENOMIC DNA]</scope>
    <source>
        <strain evidence="6 7">SG-8</strain>
    </source>
</reference>
<comment type="caution">
    <text evidence="6">The sequence shown here is derived from an EMBL/GenBank/DDBJ whole genome shotgun (WGS) entry which is preliminary data.</text>
</comment>
<dbReference type="GO" id="GO:0042597">
    <property type="term" value="C:periplasmic space"/>
    <property type="evidence" value="ECO:0007669"/>
    <property type="project" value="UniProtKB-SubCell"/>
</dbReference>
<evidence type="ECO:0000313" key="7">
    <source>
        <dbReference type="Proteomes" id="UP000552587"/>
    </source>
</evidence>
<evidence type="ECO:0000313" key="6">
    <source>
        <dbReference type="EMBL" id="MBB1087790.1"/>
    </source>
</evidence>
<evidence type="ECO:0000256" key="2">
    <source>
        <dbReference type="PIRNR" id="PIRNR001488"/>
    </source>
</evidence>
<evidence type="ECO:0000256" key="1">
    <source>
        <dbReference type="ARBA" id="ARBA00022729"/>
    </source>
</evidence>
<organism evidence="6 7">
    <name type="scientific">Marilutibacter penaei</name>
    <dbReference type="NCBI Taxonomy" id="2759900"/>
    <lineage>
        <taxon>Bacteria</taxon>
        <taxon>Pseudomonadati</taxon>
        <taxon>Pseudomonadota</taxon>
        <taxon>Gammaproteobacteria</taxon>
        <taxon>Lysobacterales</taxon>
        <taxon>Lysobacteraceae</taxon>
        <taxon>Marilutibacter</taxon>
    </lineage>
</organism>
<dbReference type="RefSeq" id="WP_182668581.1">
    <property type="nucleotide sequence ID" value="NZ_JACHTE010000003.1"/>
</dbReference>
<evidence type="ECO:0000259" key="5">
    <source>
        <dbReference type="PROSITE" id="PS51352"/>
    </source>
</evidence>
<dbReference type="CDD" id="cd03019">
    <property type="entry name" value="DsbA_DsbA"/>
    <property type="match status" value="1"/>
</dbReference>
<keyword evidence="7" id="KW-1185">Reference proteome</keyword>
<dbReference type="Proteomes" id="UP000552587">
    <property type="component" value="Unassembled WGS sequence"/>
</dbReference>
<dbReference type="PIRSF" id="PIRSF001488">
    <property type="entry name" value="Tdi_protein"/>
    <property type="match status" value="1"/>
</dbReference>
<feature type="disulfide bond" description="Redox-active" evidence="3">
    <location>
        <begin position="68"/>
        <end position="71"/>
    </location>
</feature>
<dbReference type="EMBL" id="JACHTE010000003">
    <property type="protein sequence ID" value="MBB1087790.1"/>
    <property type="molecule type" value="Genomic_DNA"/>
</dbReference>
<comment type="subcellular location">
    <subcellularLocation>
        <location evidence="2">Periplasm</location>
    </subcellularLocation>
</comment>
<keyword evidence="1 4" id="KW-0732">Signal</keyword>
<feature type="signal peptide" evidence="4">
    <location>
        <begin position="1"/>
        <end position="32"/>
    </location>
</feature>
<dbReference type="PANTHER" id="PTHR35891">
    <property type="entry name" value="THIOL:DISULFIDE INTERCHANGE PROTEIN DSBA"/>
    <property type="match status" value="1"/>
</dbReference>
<comment type="similarity">
    <text evidence="2">Belongs to the thioredoxin family.</text>
</comment>
<name>A0A7W3U382_9GAMM</name>
<gene>
    <name evidence="6" type="ORF">H4F99_04725</name>
</gene>
<dbReference type="SUPFAM" id="SSF52833">
    <property type="entry name" value="Thioredoxin-like"/>
    <property type="match status" value="1"/>
</dbReference>
<dbReference type="InterPro" id="IPR036249">
    <property type="entry name" value="Thioredoxin-like_sf"/>
</dbReference>
<keyword evidence="2" id="KW-1015">Disulfide bond</keyword>
<dbReference type="Gene3D" id="3.40.30.10">
    <property type="entry name" value="Glutaredoxin"/>
    <property type="match status" value="1"/>
</dbReference>
<feature type="domain" description="Thioredoxin" evidence="5">
    <location>
        <begin position="22"/>
        <end position="152"/>
    </location>
</feature>
<dbReference type="InterPro" id="IPR050824">
    <property type="entry name" value="Thiol_disulfide_DsbA"/>
</dbReference>